<reference evidence="15" key="1">
    <citation type="submission" date="2020-07" db="EMBL/GenBank/DDBJ databases">
        <title>Draft Genome Sequence of a Deep-Sea Yeast, Naganishia (Cryptococcus) liquefaciens strain N6.</title>
        <authorList>
            <person name="Han Y.W."/>
            <person name="Kajitani R."/>
            <person name="Morimoto H."/>
            <person name="Parhat M."/>
            <person name="Tsubouchi H."/>
            <person name="Bakenova O."/>
            <person name="Ogata M."/>
            <person name="Argunhan B."/>
            <person name="Aoki R."/>
            <person name="Kajiwara S."/>
            <person name="Itoh T."/>
            <person name="Iwasaki H."/>
        </authorList>
    </citation>
    <scope>NUCLEOTIDE SEQUENCE</scope>
    <source>
        <strain evidence="15">N6</strain>
    </source>
</reference>
<comment type="catalytic activity">
    <reaction evidence="12">
        <text>DNA(n) + a 2'-deoxyribonucleoside 5'-triphosphate = DNA(n+1) + diphosphate</text>
        <dbReference type="Rhea" id="RHEA:22508"/>
        <dbReference type="Rhea" id="RHEA-COMP:17339"/>
        <dbReference type="Rhea" id="RHEA-COMP:17340"/>
        <dbReference type="ChEBI" id="CHEBI:33019"/>
        <dbReference type="ChEBI" id="CHEBI:61560"/>
        <dbReference type="ChEBI" id="CHEBI:173112"/>
        <dbReference type="EC" id="2.7.7.7"/>
    </reaction>
</comment>
<dbReference type="PRINTS" id="PR00870">
    <property type="entry name" value="DNAPOLXBETA"/>
</dbReference>
<keyword evidence="9" id="KW-0239">DNA-directed DNA polymerase</keyword>
<proteinExistence type="predicted"/>
<dbReference type="GO" id="GO:0006303">
    <property type="term" value="P:double-strand break repair via nonhomologous end joining"/>
    <property type="evidence" value="ECO:0007669"/>
    <property type="project" value="TreeGrafter"/>
</dbReference>
<dbReference type="InterPro" id="IPR010996">
    <property type="entry name" value="HHH_MUS81"/>
</dbReference>
<dbReference type="Gene3D" id="3.30.210.10">
    <property type="entry name" value="DNA polymerase, thumb domain"/>
    <property type="match status" value="1"/>
</dbReference>
<dbReference type="InterPro" id="IPR027421">
    <property type="entry name" value="DNA_pol_lamdba_lyase_dom_sf"/>
</dbReference>
<dbReference type="SMART" id="SM00483">
    <property type="entry name" value="POLXc"/>
    <property type="match status" value="1"/>
</dbReference>
<dbReference type="OrthoDB" id="205514at2759"/>
<keyword evidence="10" id="KW-0234">DNA repair</keyword>
<dbReference type="InterPro" id="IPR022312">
    <property type="entry name" value="DNA_pol_X"/>
</dbReference>
<evidence type="ECO:0000256" key="1">
    <source>
        <dbReference type="ARBA" id="ARBA00001936"/>
    </source>
</evidence>
<dbReference type="InterPro" id="IPR037160">
    <property type="entry name" value="DNA_Pol_thumb_sf"/>
</dbReference>
<dbReference type="SUPFAM" id="SSF81301">
    <property type="entry name" value="Nucleotidyltransferase"/>
    <property type="match status" value="1"/>
</dbReference>
<comment type="caution">
    <text evidence="15">The sequence shown here is derived from an EMBL/GenBank/DDBJ whole genome shotgun (WGS) entry which is preliminary data.</text>
</comment>
<dbReference type="InterPro" id="IPR002008">
    <property type="entry name" value="DNA_pol_X_beta-like"/>
</dbReference>
<dbReference type="EC" id="2.7.7.7" evidence="2"/>
<dbReference type="AlphaFoldDB" id="A0A8H3TRW3"/>
<dbReference type="Gene3D" id="1.10.150.20">
    <property type="entry name" value="5' to 3' exonuclease, C-terminal subdomain"/>
    <property type="match status" value="1"/>
</dbReference>
<evidence type="ECO:0000256" key="11">
    <source>
        <dbReference type="ARBA" id="ARBA00023239"/>
    </source>
</evidence>
<dbReference type="InterPro" id="IPR002054">
    <property type="entry name" value="DNA-dir_DNA_pol_X"/>
</dbReference>
<evidence type="ECO:0000256" key="4">
    <source>
        <dbReference type="ARBA" id="ARBA00022634"/>
    </source>
</evidence>
<dbReference type="SUPFAM" id="SSF81585">
    <property type="entry name" value="PsbU/PolX domain-like"/>
    <property type="match status" value="1"/>
</dbReference>
<dbReference type="InterPro" id="IPR028207">
    <property type="entry name" value="DNA_pol_B_palm_palm"/>
</dbReference>
<evidence type="ECO:0000256" key="3">
    <source>
        <dbReference type="ARBA" id="ARBA00016513"/>
    </source>
</evidence>
<gene>
    <name evidence="15" type="ORF">NliqN6_2477</name>
</gene>
<evidence type="ECO:0000256" key="6">
    <source>
        <dbReference type="ARBA" id="ARBA00022695"/>
    </source>
</evidence>
<evidence type="ECO:0000256" key="12">
    <source>
        <dbReference type="ARBA" id="ARBA00049244"/>
    </source>
</evidence>
<keyword evidence="7" id="KW-0235">DNA replication</keyword>
<name>A0A8H3TRW3_9TREE</name>
<evidence type="ECO:0000259" key="14">
    <source>
        <dbReference type="PROSITE" id="PS50172"/>
    </source>
</evidence>
<dbReference type="GO" id="GO:0016829">
    <property type="term" value="F:lyase activity"/>
    <property type="evidence" value="ECO:0007669"/>
    <property type="project" value="UniProtKB-KW"/>
</dbReference>
<evidence type="ECO:0000256" key="13">
    <source>
        <dbReference type="SAM" id="MobiDB-lite"/>
    </source>
</evidence>
<sequence length="868" mass="96017">MDPLDFDEDDLHETRAERLEYDEEMKDLLLRSWEEQETMCDGEDIHGIVDGCEASIASIDGAPATPPLPRKPQAVVPTAKTADPQEVTLPMEALLVEKHSLSLNSDGTEKPSTSKDVAKARYLQQLGKRVNSTSGISRSKTTVEISASVAEGSLGLDAKGKKKAPSLSALIPLAMDPPLPPSTSISTAVPASKPIKVSPKLQIVLDNHANFLLAIQDGVKPKITRRRGLLAMDKINLARLSKVFDGCVVAVVHHLSAKPEQLVTRWALVHQHGGQVCVRYSPGVTHVACDHDVNDAALCEYLGINEISDLPKDLPVLSWDWFVQCQSSRQLLAPGMFLRPCLRTQVSGSRRLSSTTSIGKGKRKSEVDLLAATALNKRSKKYAPTDSDTSQSQRNSRYMPAQRYATSPEPMDEDERRAATGMHGGDGTGNRDELPSGAEHERWKLPAVGEAADPLDELITGFKEGTLIETDQDLAEEAALIDHHKRSMDKLSQMFENSQDGLATQKSQGPYKCQHANPGGTKQVSVNEDIARGLESLAKTYENAQHKNEFQKRSNLRAAGIIRNHPYRITSGKQALKLKFIGVNIADRIDEIIRNGGISDREIYEDNTQARTVAMFGDIYGVGTRRANEFWNQGARSLDDLRSGSWALSEAQKMGLKYYDDLKQRIPRAEVTRLFESIKRTAEQLDGCGDKKNDKLCVEAMGSYRRGEETSGDLDILITRDVSAGNRRSSILGDLITRLIEKSIICHTLSAPSNYADVEAKWMGLGRVLGADGKPEGPMRRIDILMVPWENYGAALIYFTGNDIFNRSLRLFARRNGYSLNQRGLYKGTVRDEKGKKTTEGVLVASRTEQEIFDTLNVRYRPPHLRRP</sequence>
<dbReference type="Pfam" id="PF10391">
    <property type="entry name" value="DNA_pol_lambd_f"/>
    <property type="match status" value="1"/>
</dbReference>
<dbReference type="Gene3D" id="3.30.460.10">
    <property type="entry name" value="Beta Polymerase, domain 2"/>
    <property type="match status" value="1"/>
</dbReference>
<dbReference type="Gene3D" id="1.10.150.110">
    <property type="entry name" value="DNA polymerase beta, N-terminal domain-like"/>
    <property type="match status" value="1"/>
</dbReference>
<dbReference type="GO" id="GO:0005634">
    <property type="term" value="C:nucleus"/>
    <property type="evidence" value="ECO:0007669"/>
    <property type="project" value="TreeGrafter"/>
</dbReference>
<dbReference type="Pfam" id="PF14791">
    <property type="entry name" value="DNA_pol_B_thumb"/>
    <property type="match status" value="1"/>
</dbReference>
<feature type="region of interest" description="Disordered" evidence="13">
    <location>
        <begin position="503"/>
        <end position="522"/>
    </location>
</feature>
<dbReference type="CDD" id="cd00141">
    <property type="entry name" value="NT_POLXc"/>
    <property type="match status" value="1"/>
</dbReference>
<evidence type="ECO:0000256" key="8">
    <source>
        <dbReference type="ARBA" id="ARBA00022763"/>
    </source>
</evidence>
<comment type="cofactor">
    <cofactor evidence="1">
        <name>Mn(2+)</name>
        <dbReference type="ChEBI" id="CHEBI:29035"/>
    </cofactor>
</comment>
<evidence type="ECO:0000256" key="2">
    <source>
        <dbReference type="ARBA" id="ARBA00012417"/>
    </source>
</evidence>
<evidence type="ECO:0000256" key="7">
    <source>
        <dbReference type="ARBA" id="ARBA00022705"/>
    </source>
</evidence>
<dbReference type="GO" id="GO:0003677">
    <property type="term" value="F:DNA binding"/>
    <property type="evidence" value="ECO:0007669"/>
    <property type="project" value="InterPro"/>
</dbReference>
<evidence type="ECO:0000256" key="10">
    <source>
        <dbReference type="ARBA" id="ARBA00023204"/>
    </source>
</evidence>
<dbReference type="Pfam" id="PF14792">
    <property type="entry name" value="DNA_pol_B_palm"/>
    <property type="match status" value="1"/>
</dbReference>
<dbReference type="SUPFAM" id="SSF52113">
    <property type="entry name" value="BRCT domain"/>
    <property type="match status" value="1"/>
</dbReference>
<dbReference type="InterPro" id="IPR036420">
    <property type="entry name" value="BRCT_dom_sf"/>
</dbReference>
<evidence type="ECO:0000313" key="16">
    <source>
        <dbReference type="Proteomes" id="UP000620104"/>
    </source>
</evidence>
<dbReference type="Pfam" id="PF14716">
    <property type="entry name" value="HHH_8"/>
    <property type="match status" value="1"/>
</dbReference>
<organism evidence="15 16">
    <name type="scientific">Naganishia liquefaciens</name>
    <dbReference type="NCBI Taxonomy" id="104408"/>
    <lineage>
        <taxon>Eukaryota</taxon>
        <taxon>Fungi</taxon>
        <taxon>Dikarya</taxon>
        <taxon>Basidiomycota</taxon>
        <taxon>Agaricomycotina</taxon>
        <taxon>Tremellomycetes</taxon>
        <taxon>Filobasidiales</taxon>
        <taxon>Filobasidiaceae</taxon>
        <taxon>Naganishia</taxon>
    </lineage>
</organism>
<feature type="region of interest" description="Disordered" evidence="13">
    <location>
        <begin position="378"/>
        <end position="436"/>
    </location>
</feature>
<keyword evidence="6" id="KW-0548">Nucleotidyltransferase</keyword>
<feature type="domain" description="BRCT" evidence="14">
    <location>
        <begin position="239"/>
        <end position="339"/>
    </location>
</feature>
<dbReference type="PANTHER" id="PTHR11276">
    <property type="entry name" value="DNA POLYMERASE TYPE-X FAMILY MEMBER"/>
    <property type="match status" value="1"/>
</dbReference>
<dbReference type="PROSITE" id="PS50172">
    <property type="entry name" value="BRCT"/>
    <property type="match status" value="1"/>
</dbReference>
<dbReference type="EMBL" id="BLZA01000017">
    <property type="protein sequence ID" value="GHJ86075.1"/>
    <property type="molecule type" value="Genomic_DNA"/>
</dbReference>
<keyword evidence="11" id="KW-0456">Lyase</keyword>
<keyword evidence="4" id="KW-0237">DNA synthesis</keyword>
<feature type="compositionally biased region" description="Polar residues" evidence="13">
    <location>
        <begin position="386"/>
        <end position="396"/>
    </location>
</feature>
<keyword evidence="8" id="KW-0227">DNA damage</keyword>
<dbReference type="InterPro" id="IPR018944">
    <property type="entry name" value="DNA_pol_lambd_fingers_domain"/>
</dbReference>
<dbReference type="InterPro" id="IPR001357">
    <property type="entry name" value="BRCT_dom"/>
</dbReference>
<dbReference type="SUPFAM" id="SSF47802">
    <property type="entry name" value="DNA polymerase beta, N-terminal domain-like"/>
    <property type="match status" value="1"/>
</dbReference>
<protein>
    <recommendedName>
        <fullName evidence="3">DNA polymerase lambda</fullName>
        <ecNumber evidence="2">2.7.7.7</ecNumber>
    </recommendedName>
</protein>
<dbReference type="PANTHER" id="PTHR11276:SF28">
    <property type="entry name" value="DNA POLYMERASE LAMBDA"/>
    <property type="match status" value="1"/>
</dbReference>
<dbReference type="PRINTS" id="PR00869">
    <property type="entry name" value="DNAPOLX"/>
</dbReference>
<keyword evidence="16" id="KW-1185">Reference proteome</keyword>
<evidence type="ECO:0000256" key="9">
    <source>
        <dbReference type="ARBA" id="ARBA00022932"/>
    </source>
</evidence>
<keyword evidence="5" id="KW-0808">Transferase</keyword>
<dbReference type="InterPro" id="IPR043519">
    <property type="entry name" value="NT_sf"/>
</dbReference>
<dbReference type="Gene3D" id="3.40.50.10190">
    <property type="entry name" value="BRCT domain"/>
    <property type="match status" value="1"/>
</dbReference>
<dbReference type="InterPro" id="IPR029398">
    <property type="entry name" value="PolB_thumb"/>
</dbReference>
<evidence type="ECO:0000256" key="5">
    <source>
        <dbReference type="ARBA" id="ARBA00022679"/>
    </source>
</evidence>
<accession>A0A8H3TRW3</accession>
<dbReference type="GO" id="GO:0003887">
    <property type="term" value="F:DNA-directed DNA polymerase activity"/>
    <property type="evidence" value="ECO:0007669"/>
    <property type="project" value="UniProtKB-KW"/>
</dbReference>
<evidence type="ECO:0000313" key="15">
    <source>
        <dbReference type="EMBL" id="GHJ86075.1"/>
    </source>
</evidence>
<dbReference type="Proteomes" id="UP000620104">
    <property type="component" value="Unassembled WGS sequence"/>
</dbReference>